<proteinExistence type="predicted"/>
<sequence length="64" mass="6805">MRVMAQMSLIGSNEAAKILNLSTSQVNRLAQSGKIPVLASIGKRNIFSLADIEAYAESLKKGVA</sequence>
<name>A0A8S5N6U5_9CAUD</name>
<dbReference type="Pfam" id="PF12728">
    <property type="entry name" value="HTH_17"/>
    <property type="match status" value="1"/>
</dbReference>
<reference evidence="2" key="1">
    <citation type="journal article" date="2021" name="Proc. Natl. Acad. Sci. U.S.A.">
        <title>A Catalog of Tens of Thousands of Viruses from Human Metagenomes Reveals Hidden Associations with Chronic Diseases.</title>
        <authorList>
            <person name="Tisza M.J."/>
            <person name="Buck C.B."/>
        </authorList>
    </citation>
    <scope>NUCLEOTIDE SEQUENCE</scope>
    <source>
        <strain evidence="2">CtCCv12</strain>
    </source>
</reference>
<evidence type="ECO:0000313" key="2">
    <source>
        <dbReference type="EMBL" id="DAD89986.1"/>
    </source>
</evidence>
<evidence type="ECO:0000259" key="1">
    <source>
        <dbReference type="Pfam" id="PF12728"/>
    </source>
</evidence>
<accession>A0A8S5N6U5</accession>
<feature type="domain" description="Helix-turn-helix" evidence="1">
    <location>
        <begin position="12"/>
        <end position="58"/>
    </location>
</feature>
<dbReference type="EMBL" id="BK015075">
    <property type="protein sequence ID" value="DAD89986.1"/>
    <property type="molecule type" value="Genomic_DNA"/>
</dbReference>
<protein>
    <submittedName>
        <fullName evidence="2">Helix-turn-helix domain protein</fullName>
    </submittedName>
</protein>
<dbReference type="InterPro" id="IPR041657">
    <property type="entry name" value="HTH_17"/>
</dbReference>
<organism evidence="2">
    <name type="scientific">Siphoviridae sp. ctCCv12</name>
    <dbReference type="NCBI Taxonomy" id="2826191"/>
    <lineage>
        <taxon>Viruses</taxon>
        <taxon>Duplodnaviria</taxon>
        <taxon>Heunggongvirae</taxon>
        <taxon>Uroviricota</taxon>
        <taxon>Caudoviricetes</taxon>
    </lineage>
</organism>